<dbReference type="AlphaFoldDB" id="A0A132NYQ1"/>
<proteinExistence type="predicted"/>
<evidence type="ECO:0008006" key="3">
    <source>
        <dbReference type="Google" id="ProtNLM"/>
    </source>
</evidence>
<dbReference type="Proteomes" id="UP000070089">
    <property type="component" value="Unassembled WGS sequence"/>
</dbReference>
<evidence type="ECO:0000313" key="1">
    <source>
        <dbReference type="EMBL" id="KWX15206.1"/>
    </source>
</evidence>
<sequence>MPIKMQVIFVSEHLERNVSAMVDDTATVKFLYTIAKVILRKYGIRPVFYGLFRDGQIIPGDATPVKSLVTSQSSPLYLHILIPDLVQSMLNKSLEDQFSTLKGISRRTSSATANRSVYKPVNV</sequence>
<name>A0A132NYQ1_GIAIN</name>
<organism evidence="1 2">
    <name type="scientific">Giardia duodenalis assemblage B</name>
    <dbReference type="NCBI Taxonomy" id="1394984"/>
    <lineage>
        <taxon>Eukaryota</taxon>
        <taxon>Metamonada</taxon>
        <taxon>Diplomonadida</taxon>
        <taxon>Hexamitidae</taxon>
        <taxon>Giardiinae</taxon>
        <taxon>Giardia</taxon>
    </lineage>
</organism>
<reference evidence="1 2" key="1">
    <citation type="journal article" date="2015" name="Mol. Biochem. Parasitol.">
        <title>Identification of polymorphic genes for use in assemblage B genotyping assays through comparative genomics of multiple assemblage B Giardia duodenalis isolates.</title>
        <authorList>
            <person name="Wielinga C."/>
            <person name="Thompson R.C."/>
            <person name="Monis P."/>
            <person name="Ryan U."/>
        </authorList>
    </citation>
    <scope>NUCLEOTIDE SEQUENCE [LARGE SCALE GENOMIC DNA]</scope>
    <source>
        <strain evidence="1 2">BAH15c1</strain>
    </source>
</reference>
<dbReference type="VEuPathDB" id="GiardiaDB:QR46_0745"/>
<dbReference type="EMBL" id="JXTI01000012">
    <property type="protein sequence ID" value="KWX15206.1"/>
    <property type="molecule type" value="Genomic_DNA"/>
</dbReference>
<evidence type="ECO:0000313" key="2">
    <source>
        <dbReference type="Proteomes" id="UP000070089"/>
    </source>
</evidence>
<accession>A0A132NYQ1</accession>
<dbReference type="OrthoDB" id="10252696at2759"/>
<gene>
    <name evidence="1" type="ORF">QR46_0745</name>
</gene>
<comment type="caution">
    <text evidence="1">The sequence shown here is derived from an EMBL/GenBank/DDBJ whole genome shotgun (WGS) entry which is preliminary data.</text>
</comment>
<protein>
    <recommendedName>
        <fullName evidence="3">Ubiquitin-like domain-containing protein</fullName>
    </recommendedName>
</protein>